<protein>
    <submittedName>
        <fullName evidence="4">Molecular chaperone</fullName>
    </submittedName>
</protein>
<dbReference type="Gene3D" id="1.10.287.110">
    <property type="entry name" value="DnaJ domain"/>
    <property type="match status" value="1"/>
</dbReference>
<proteinExistence type="predicted"/>
<evidence type="ECO:0000256" key="2">
    <source>
        <dbReference type="SAM" id="MobiDB-lite"/>
    </source>
</evidence>
<dbReference type="PROSITE" id="PS00636">
    <property type="entry name" value="DNAJ_1"/>
    <property type="match status" value="1"/>
</dbReference>
<evidence type="ECO:0000259" key="3">
    <source>
        <dbReference type="PROSITE" id="PS50076"/>
    </source>
</evidence>
<dbReference type="Pfam" id="PF00226">
    <property type="entry name" value="DnaJ"/>
    <property type="match status" value="1"/>
</dbReference>
<dbReference type="PRINTS" id="PR00625">
    <property type="entry name" value="JDOMAIN"/>
</dbReference>
<keyword evidence="5" id="KW-1185">Reference proteome</keyword>
<dbReference type="InterPro" id="IPR036869">
    <property type="entry name" value="J_dom_sf"/>
</dbReference>
<feature type="domain" description="J" evidence="3">
    <location>
        <begin position="43"/>
        <end position="107"/>
    </location>
</feature>
<dbReference type="PANTHER" id="PTHR43096:SF52">
    <property type="entry name" value="DNAJ HOMOLOG 1, MITOCHONDRIAL-RELATED"/>
    <property type="match status" value="1"/>
</dbReference>
<dbReference type="GO" id="GO:0005737">
    <property type="term" value="C:cytoplasm"/>
    <property type="evidence" value="ECO:0007669"/>
    <property type="project" value="TreeGrafter"/>
</dbReference>
<dbReference type="CDD" id="cd06257">
    <property type="entry name" value="DnaJ"/>
    <property type="match status" value="1"/>
</dbReference>
<comment type="caution">
    <text evidence="4">The sequence shown here is derived from an EMBL/GenBank/DDBJ whole genome shotgun (WGS) entry which is preliminary data.</text>
</comment>
<keyword evidence="1" id="KW-0143">Chaperone</keyword>
<sequence length="462" mass="52333">MLPAATAVFLRRGVRFFPRKGAVRPFSIYSRELPRKVSEGRLTHYDVLHLDRDADTHQVKQAFLRLVKLYHPDTSRDPDTQAIFVCIKDAHETLSDPERRKVYDAGLARQDAPGADRPSVVRPVGRRGTGYDPSSYSEHDRERWERYNRYVNGERSDTGDRHEASKTFAALFISAATVLGLTLFAEEFFRHFKDVGTEDDDRRVELRQERLVKAYYNPLSERWERVIEPFAPPAPAALLRHHADLYDDFDEEQAAALLPKREFVVIETIGLSVCDSAVGALSVNSAIVRDAPDRERCLQTLFGLYAALACKRVQLAHMLSQVVGLRLRVSTYTVLPAAALRWRTFAVTFARRFGRVRPLDPLLYHAACSPRSGSPFADIIAEEESKSFCKNVALKQSEVQIRQARDDQCVSKIIPISEADVAEINWLMGGKLSGESYSCHESQLNRKPMCYPGAIDSIYDSR</sequence>
<evidence type="ECO:0000313" key="5">
    <source>
        <dbReference type="Proteomes" id="UP001497744"/>
    </source>
</evidence>
<reference evidence="4 5" key="1">
    <citation type="submission" date="2021-06" db="EMBL/GenBank/DDBJ databases">
        <title>Genome sequence of Babesia caballi.</title>
        <authorList>
            <person name="Yamagishi J."/>
            <person name="Kidaka T."/>
            <person name="Ochi A."/>
        </authorList>
    </citation>
    <scope>NUCLEOTIDE SEQUENCE [LARGE SCALE GENOMIC DNA]</scope>
    <source>
        <strain evidence="4">USDA-D6B2</strain>
    </source>
</reference>
<dbReference type="SMART" id="SM00271">
    <property type="entry name" value="DnaJ"/>
    <property type="match status" value="1"/>
</dbReference>
<feature type="region of interest" description="Disordered" evidence="2">
    <location>
        <begin position="109"/>
        <end position="137"/>
    </location>
</feature>
<dbReference type="PANTHER" id="PTHR43096">
    <property type="entry name" value="DNAJ HOMOLOG 1, MITOCHONDRIAL-RELATED"/>
    <property type="match status" value="1"/>
</dbReference>
<evidence type="ECO:0000256" key="1">
    <source>
        <dbReference type="ARBA" id="ARBA00023186"/>
    </source>
</evidence>
<evidence type="ECO:0000313" key="4">
    <source>
        <dbReference type="EMBL" id="GIX66273.1"/>
    </source>
</evidence>
<dbReference type="PROSITE" id="PS50076">
    <property type="entry name" value="DNAJ_2"/>
    <property type="match status" value="1"/>
</dbReference>
<dbReference type="InterPro" id="IPR001623">
    <property type="entry name" value="DnaJ_domain"/>
</dbReference>
<accession>A0AAV4M2S1</accession>
<dbReference type="InterPro" id="IPR018253">
    <property type="entry name" value="DnaJ_domain_CS"/>
</dbReference>
<dbReference type="AlphaFoldDB" id="A0AAV4M2S1"/>
<dbReference type="RefSeq" id="XP_067718342.1">
    <property type="nucleotide sequence ID" value="XM_067862241.1"/>
</dbReference>
<dbReference type="SUPFAM" id="SSF46565">
    <property type="entry name" value="Chaperone J-domain"/>
    <property type="match status" value="1"/>
</dbReference>
<dbReference type="GO" id="GO:0051082">
    <property type="term" value="F:unfolded protein binding"/>
    <property type="evidence" value="ECO:0007669"/>
    <property type="project" value="TreeGrafter"/>
</dbReference>
<organism evidence="4 5">
    <name type="scientific">Babesia caballi</name>
    <dbReference type="NCBI Taxonomy" id="5871"/>
    <lineage>
        <taxon>Eukaryota</taxon>
        <taxon>Sar</taxon>
        <taxon>Alveolata</taxon>
        <taxon>Apicomplexa</taxon>
        <taxon>Aconoidasida</taxon>
        <taxon>Piroplasmida</taxon>
        <taxon>Babesiidae</taxon>
        <taxon>Babesia</taxon>
    </lineage>
</organism>
<name>A0AAV4M2S1_BABCB</name>
<dbReference type="GO" id="GO:0042026">
    <property type="term" value="P:protein refolding"/>
    <property type="evidence" value="ECO:0007669"/>
    <property type="project" value="TreeGrafter"/>
</dbReference>
<dbReference type="GeneID" id="94197754"/>
<dbReference type="EMBL" id="BPLF01000006">
    <property type="protein sequence ID" value="GIX66273.1"/>
    <property type="molecule type" value="Genomic_DNA"/>
</dbReference>
<dbReference type="Proteomes" id="UP001497744">
    <property type="component" value="Unassembled WGS sequence"/>
</dbReference>
<gene>
    <name evidence="4" type="ORF">BcabD6B2_57090</name>
</gene>